<dbReference type="Proteomes" id="UP000077519">
    <property type="component" value="Unassembled WGS sequence"/>
</dbReference>
<evidence type="ECO:0000256" key="1">
    <source>
        <dbReference type="SAM" id="MobiDB-lite"/>
    </source>
</evidence>
<evidence type="ECO:0000313" key="4">
    <source>
        <dbReference type="Proteomes" id="UP000077519"/>
    </source>
</evidence>
<keyword evidence="2" id="KW-0732">Signal</keyword>
<evidence type="ECO:0000313" key="3">
    <source>
        <dbReference type="EMBL" id="OAK57430.1"/>
    </source>
</evidence>
<dbReference type="AlphaFoldDB" id="A0A177YQ76"/>
<feature type="signal peptide" evidence="2">
    <location>
        <begin position="1"/>
        <end position="23"/>
    </location>
</feature>
<gene>
    <name evidence="3" type="ORF">A3K89_01105</name>
</gene>
<sequence>MDDVVTGRLRLAVVLGTCAVVSAACGANSDDTAPSTTAPAPAAVSAPDPLAGPPITDSSVLQSAMIPLESLPPGYTVIPDPVRDLGLDPAPEYDAPDQSGTDPQRCADVLAPISQQFADAAASAEVRYSGPDFSSIDEDAASYVDRGAADAFAAVQATFAECATFTGTDADGIDVAYTLSGRGGDVTAGDASVAARLQIESGGFTLVSDVVVAVVDSTVVQVVATDEDGVDDATLSALAQAAVDEIRGVARGV</sequence>
<proteinExistence type="predicted"/>
<dbReference type="EMBL" id="LVHI01000001">
    <property type="protein sequence ID" value="OAK57430.1"/>
    <property type="molecule type" value="Genomic_DNA"/>
</dbReference>
<organism evidence="3 4">
    <name type="scientific">Rhodococcoides kyotonense</name>
    <dbReference type="NCBI Taxonomy" id="398843"/>
    <lineage>
        <taxon>Bacteria</taxon>
        <taxon>Bacillati</taxon>
        <taxon>Actinomycetota</taxon>
        <taxon>Actinomycetes</taxon>
        <taxon>Mycobacteriales</taxon>
        <taxon>Nocardiaceae</taxon>
        <taxon>Rhodococcoides</taxon>
    </lineage>
</organism>
<keyword evidence="4" id="KW-1185">Reference proteome</keyword>
<name>A0A177YQ76_9NOCA</name>
<evidence type="ECO:0008006" key="5">
    <source>
        <dbReference type="Google" id="ProtNLM"/>
    </source>
</evidence>
<feature type="region of interest" description="Disordered" evidence="1">
    <location>
        <begin position="79"/>
        <end position="103"/>
    </location>
</feature>
<reference evidence="3 4" key="1">
    <citation type="submission" date="2016-03" db="EMBL/GenBank/DDBJ databases">
        <title>Genome sequence of Rhodococcus kyotonensis KB10.</title>
        <authorList>
            <person name="Jeong H."/>
            <person name="Hong C.E."/>
            <person name="Jo S.H."/>
            <person name="Park J.M."/>
        </authorList>
    </citation>
    <scope>NUCLEOTIDE SEQUENCE [LARGE SCALE GENOMIC DNA]</scope>
    <source>
        <strain evidence="3 4">KB10</strain>
    </source>
</reference>
<accession>A0A177YQ76</accession>
<evidence type="ECO:0000256" key="2">
    <source>
        <dbReference type="SAM" id="SignalP"/>
    </source>
</evidence>
<feature type="chain" id="PRO_5038814933" description="PknH-like extracellular domain-containing protein" evidence="2">
    <location>
        <begin position="24"/>
        <end position="253"/>
    </location>
</feature>
<protein>
    <recommendedName>
        <fullName evidence="5">PknH-like extracellular domain-containing protein</fullName>
    </recommendedName>
</protein>
<comment type="caution">
    <text evidence="3">The sequence shown here is derived from an EMBL/GenBank/DDBJ whole genome shotgun (WGS) entry which is preliminary data.</text>
</comment>
<feature type="region of interest" description="Disordered" evidence="1">
    <location>
        <begin position="27"/>
        <end position="53"/>
    </location>
</feature>
<feature type="compositionally biased region" description="Low complexity" evidence="1">
    <location>
        <begin position="29"/>
        <end position="49"/>
    </location>
</feature>